<evidence type="ECO:0000313" key="2">
    <source>
        <dbReference type="EMBL" id="MDQ8751034.1"/>
    </source>
</evidence>
<protein>
    <recommendedName>
        <fullName evidence="4">Fibrobacter succinogenes major paralogous domain-containing protein</fullName>
    </recommendedName>
</protein>
<gene>
    <name evidence="2" type="ORF">QT385_20430</name>
</gene>
<comment type="caution">
    <text evidence="2">The sequence shown here is derived from an EMBL/GenBank/DDBJ whole genome shotgun (WGS) entry which is preliminary data.</text>
</comment>
<dbReference type="AlphaFoldDB" id="A0ABD5BBW5"/>
<evidence type="ECO:0000256" key="1">
    <source>
        <dbReference type="SAM" id="SignalP"/>
    </source>
</evidence>
<evidence type="ECO:0000313" key="3">
    <source>
        <dbReference type="Proteomes" id="UP001239265"/>
    </source>
</evidence>
<dbReference type="Proteomes" id="UP001239265">
    <property type="component" value="Unassembled WGS sequence"/>
</dbReference>
<feature type="chain" id="PRO_5044870912" description="Fibrobacter succinogenes major paralogous domain-containing protein" evidence="1">
    <location>
        <begin position="19"/>
        <end position="596"/>
    </location>
</feature>
<dbReference type="PROSITE" id="PS51257">
    <property type="entry name" value="PROKAR_LIPOPROTEIN"/>
    <property type="match status" value="1"/>
</dbReference>
<feature type="signal peptide" evidence="1">
    <location>
        <begin position="1"/>
        <end position="18"/>
    </location>
</feature>
<dbReference type="RefSeq" id="WP_078796082.1">
    <property type="nucleotide sequence ID" value="NZ_JAUCQJ010000007.1"/>
</dbReference>
<accession>A0ABD5BBW5</accession>
<keyword evidence="1" id="KW-0732">Signal</keyword>
<proteinExistence type="predicted"/>
<name>A0ABD5BBW5_ELIMR</name>
<evidence type="ECO:0008006" key="4">
    <source>
        <dbReference type="Google" id="ProtNLM"/>
    </source>
</evidence>
<reference evidence="2 3" key="1">
    <citation type="submission" date="2023-06" db="EMBL/GenBank/DDBJ databases">
        <title>Nosocomial Elizabethkingia miricola genome.</title>
        <authorList>
            <person name="Morgado S."/>
            <person name="Fonseca E."/>
            <person name="Freitas F."/>
            <person name="Vicente A.C."/>
        </authorList>
    </citation>
    <scope>NUCLEOTIDE SEQUENCE [LARGE SCALE GENOMIC DNA]</scope>
    <source>
        <strain evidence="2 3">EM15</strain>
    </source>
</reference>
<organism evidence="2 3">
    <name type="scientific">Elizabethkingia miricola</name>
    <name type="common">Chryseobacterium miricola</name>
    <dbReference type="NCBI Taxonomy" id="172045"/>
    <lineage>
        <taxon>Bacteria</taxon>
        <taxon>Pseudomonadati</taxon>
        <taxon>Bacteroidota</taxon>
        <taxon>Flavobacteriia</taxon>
        <taxon>Flavobacteriales</taxon>
        <taxon>Weeksellaceae</taxon>
        <taxon>Elizabethkingia</taxon>
    </lineage>
</organism>
<sequence>MRNRILNFKALNILPVTAFLFIASSCRSHDTDNNPNKETSANGIRFNLINDDFNNVGNEIKSIASTKGKQGNKTDIINQNFVSGPFDISAELSLEAPAISPLAQASAKLNTATEKLGGPTNTNAIKYVVVAYKPDGTYLGQEVGDASTPNQKLFGNLDLTGNQTYTFVTYSLGATTPPPPAPTTNLNMAELNINGLTGSETNSDLMFAINENVLLSEGNTPLDVHLKHKFTKITISIDNSDATGTVKGGYPLASESSTGATGIISDFYTDCSIRFKDGTKIGAVTGTSSLDTSTVKGIKTTGQSFIINTGAVSNYTGTITLPANSITIGKDSNAQPVVININGSGTGLMPGYAYTLKLKFNSDRYVNASGVTKTEGESDALYAVIGGYKWERYNLGVINRNPALNNPDQIPSIQGLHGGYYQFGNKESIADAASTTNYKNINWNGNPAPNNSWDANSPNNPCSPGYKVPTEAELKILLNNTSQKIIGNTTSNTFGQMNNYSAAGVYTSKKNQNVKLTIPISGYADLTVGSNSAPFQPGDIRGRANSMHLGSSTFNSATSKISILQYNAISYFGGGSGQGSGAAQKVIGRSIRCIAG</sequence>
<dbReference type="EMBL" id="JAUCQJ010000007">
    <property type="protein sequence ID" value="MDQ8751034.1"/>
    <property type="molecule type" value="Genomic_DNA"/>
</dbReference>